<protein>
    <recommendedName>
        <fullName evidence="5">DNA polymerase kappa</fullName>
        <ecNumber evidence="4">2.7.7.7</ecNumber>
    </recommendedName>
</protein>
<dbReference type="Proteomes" id="UP001159405">
    <property type="component" value="Unassembled WGS sequence"/>
</dbReference>
<keyword evidence="14" id="KW-0238">DNA-binding</keyword>
<evidence type="ECO:0000313" key="20">
    <source>
        <dbReference type="EMBL" id="CAH3121461.1"/>
    </source>
</evidence>
<keyword evidence="9" id="KW-0548">Nucleotidyltransferase</keyword>
<feature type="compositionally biased region" description="Basic and acidic residues" evidence="17">
    <location>
        <begin position="242"/>
        <end position="255"/>
    </location>
</feature>
<dbReference type="Pfam" id="PF21999">
    <property type="entry name" value="IMS_HHH_1"/>
    <property type="match status" value="1"/>
</dbReference>
<feature type="compositionally biased region" description="Low complexity" evidence="17">
    <location>
        <begin position="903"/>
        <end position="914"/>
    </location>
</feature>
<dbReference type="Pfam" id="PF00817">
    <property type="entry name" value="IMS"/>
    <property type="match status" value="1"/>
</dbReference>
<dbReference type="InterPro" id="IPR001357">
    <property type="entry name" value="BRCT_dom"/>
</dbReference>
<reference evidence="20 21" key="1">
    <citation type="submission" date="2022-05" db="EMBL/GenBank/DDBJ databases">
        <authorList>
            <consortium name="Genoscope - CEA"/>
            <person name="William W."/>
        </authorList>
    </citation>
    <scope>NUCLEOTIDE SEQUENCE [LARGE SCALE GENOMIC DNA]</scope>
</reference>
<dbReference type="Pfam" id="PF16727">
    <property type="entry name" value="REV1_C"/>
    <property type="match status" value="1"/>
</dbReference>
<sequence length="1113" mass="123274">MERRPAKKKSDDGNVIKGDWSGWGEYMQAKVQKLDAQFKEDVPKVPEDVDVPKIFDKVVIYINGYTVPPADELRRLLYLHGGRCQQYYTKRSVTHIIATNLPNSKISELRDELVVHPSWILDSIKARVLLPATQYLLYQQRKAAQKVLNFASNSKSTSTCTITKPSPMGVPSVTTSPSLGLPLRDISSVHSSSIPPSTGEPSMDSRNEVSADIEDCETEKNVSDQDETGGNKDSVSTTNNMSHEKAVARKDEDTGHIGGDLNLEEPNLTLQEMTSVDGKTAKKASDSVVFKKPSTSGLPRAGDANFVSEFYNNSRLHYLSTWGAEFKKYTSEIIKSSASNGWKGRGTGRVGPHGRVVMHIDMDSFFVSVTLRDQPHLRGKPIAVCHAGKGNSADQGRSSANNPYTSPKKSSSFFNSMSEIASCSYEARAVGVRNGMFLGPARKLCPDIHCVPYQFEDYRQVSQKLYDILVSYSHEIEAVSCDEAYIDVSEALEEGETPTQLAEKIRAEINEATRCTASVGIGANVLLARLCTRVAKPDGCYHLSHEDDVNQFMASQKVDDLPGVGWSLGQKLQTLGAETCADLQKFSCQALQKEFGPKTGLLLYQYCRGIDDRNLKTERERRSVSAEINYGIRFTKESEAIQFINELAEEVQKRLKALDLKGRCITLKMKVRKAGAPTPRKFMGHGICDNIARSCTLPSVTDDSQVIAKQCHALLKQLNVAPEDIRGMGIQVSKLDEKNASSGAKNVRSLFDFMKPQANTNEDALKVVASEREDGISEEVRAPVEGRRPENEQSKLPPLPRFSPQKIQQTRDCSSEKRLGDLGESLYLPSPSQIDPSVFEALPEDIRRSIEKSYAARNQRISLHRAERQEEEAFEPQQPPQQKTTKNKQSKTASRPTRTLFQASTSSEAAPSTSDLLPSPSQIDPEFLAALPDDVREELEQAYKLKDSNMTGNRAQAEASSAPVLPVERGLGNGKGALQSGAIQKEETEKGNHPPSKQKQVSLGEAITLPEVKQVIRQWTEAYEAPLEEDVEVLSAYLIQLVGTQNLEQLWKVLKFLDRTVDGREEWQISCCTVLSQVQQVLSQKYHTKLSVNSLKFAKLIPAGNFLDPLLNN</sequence>
<dbReference type="PANTHER" id="PTHR45990">
    <property type="entry name" value="DNA REPAIR PROTEIN REV1"/>
    <property type="match status" value="1"/>
</dbReference>
<evidence type="ECO:0000256" key="12">
    <source>
        <dbReference type="ARBA" id="ARBA00022763"/>
    </source>
</evidence>
<dbReference type="SUPFAM" id="SSF52113">
    <property type="entry name" value="BRCT domain"/>
    <property type="match status" value="1"/>
</dbReference>
<feature type="compositionally biased region" description="Low complexity" evidence="17">
    <location>
        <begin position="186"/>
        <end position="197"/>
    </location>
</feature>
<dbReference type="HAMAP" id="MF_01113">
    <property type="entry name" value="DNApol_IV"/>
    <property type="match status" value="1"/>
</dbReference>
<dbReference type="InterPro" id="IPR036775">
    <property type="entry name" value="DNA_pol_Y-fam_lit_finger_sf"/>
</dbReference>
<dbReference type="SUPFAM" id="SSF56672">
    <property type="entry name" value="DNA/RNA polymerases"/>
    <property type="match status" value="1"/>
</dbReference>
<evidence type="ECO:0000256" key="9">
    <source>
        <dbReference type="ARBA" id="ARBA00022695"/>
    </source>
</evidence>
<keyword evidence="12" id="KW-0227">DNA damage</keyword>
<evidence type="ECO:0000259" key="18">
    <source>
        <dbReference type="PROSITE" id="PS50172"/>
    </source>
</evidence>
<dbReference type="Gene3D" id="3.30.70.270">
    <property type="match status" value="1"/>
</dbReference>
<evidence type="ECO:0000313" key="21">
    <source>
        <dbReference type="Proteomes" id="UP001159405"/>
    </source>
</evidence>
<comment type="similarity">
    <text evidence="3">Belongs to the DNA polymerase type-Y family.</text>
</comment>
<dbReference type="Pfam" id="PF00533">
    <property type="entry name" value="BRCT"/>
    <property type="match status" value="1"/>
</dbReference>
<keyword evidence="10" id="KW-0235">DNA replication</keyword>
<evidence type="ECO:0000256" key="2">
    <source>
        <dbReference type="ARBA" id="ARBA00004496"/>
    </source>
</evidence>
<feature type="region of interest" description="Disordered" evidence="17">
    <location>
        <begin position="866"/>
        <end position="924"/>
    </location>
</feature>
<feature type="domain" description="UmuC" evidence="19">
    <location>
        <begin position="357"/>
        <end position="565"/>
    </location>
</feature>
<dbReference type="Pfam" id="PF14377">
    <property type="entry name" value="UBM"/>
    <property type="match status" value="2"/>
</dbReference>
<keyword evidence="13" id="KW-0460">Magnesium</keyword>
<evidence type="ECO:0000256" key="8">
    <source>
        <dbReference type="ARBA" id="ARBA00022679"/>
    </source>
</evidence>
<dbReference type="SMART" id="SM00292">
    <property type="entry name" value="BRCT"/>
    <property type="match status" value="1"/>
</dbReference>
<comment type="caution">
    <text evidence="20">The sequence shown here is derived from an EMBL/GenBank/DDBJ whole genome shotgun (WGS) entry which is preliminary data.</text>
</comment>
<keyword evidence="7" id="KW-0237">DNA synthesis</keyword>
<keyword evidence="21" id="KW-1185">Reference proteome</keyword>
<keyword evidence="15" id="KW-0234">DNA repair</keyword>
<organism evidence="20 21">
    <name type="scientific">Porites lobata</name>
    <dbReference type="NCBI Taxonomy" id="104759"/>
    <lineage>
        <taxon>Eukaryota</taxon>
        <taxon>Metazoa</taxon>
        <taxon>Cnidaria</taxon>
        <taxon>Anthozoa</taxon>
        <taxon>Hexacorallia</taxon>
        <taxon>Scleractinia</taxon>
        <taxon>Fungiina</taxon>
        <taxon>Poritidae</taxon>
        <taxon>Porites</taxon>
    </lineage>
</organism>
<dbReference type="PROSITE" id="PS50172">
    <property type="entry name" value="BRCT"/>
    <property type="match status" value="1"/>
</dbReference>
<dbReference type="InterPro" id="IPR022880">
    <property type="entry name" value="DNApol_IV"/>
</dbReference>
<evidence type="ECO:0000256" key="15">
    <source>
        <dbReference type="ARBA" id="ARBA00023204"/>
    </source>
</evidence>
<feature type="compositionally biased region" description="Polar residues" evidence="17">
    <location>
        <begin position="392"/>
        <end position="409"/>
    </location>
</feature>
<evidence type="ECO:0000256" key="7">
    <source>
        <dbReference type="ARBA" id="ARBA00022634"/>
    </source>
</evidence>
<feature type="compositionally biased region" description="Polar residues" evidence="17">
    <location>
        <begin position="893"/>
        <end position="902"/>
    </location>
</feature>
<evidence type="ECO:0000256" key="13">
    <source>
        <dbReference type="ARBA" id="ARBA00022842"/>
    </source>
</evidence>
<dbReference type="Gene3D" id="3.40.1170.60">
    <property type="match status" value="1"/>
</dbReference>
<dbReference type="Gene3D" id="3.40.50.10190">
    <property type="entry name" value="BRCT domain"/>
    <property type="match status" value="1"/>
</dbReference>
<feature type="domain" description="BRCT" evidence="18">
    <location>
        <begin position="50"/>
        <end position="137"/>
    </location>
</feature>
<dbReference type="InterPro" id="IPR047346">
    <property type="entry name" value="Rev1_UBM1/2"/>
</dbReference>
<dbReference type="InterPro" id="IPR036420">
    <property type="entry name" value="BRCT_dom_sf"/>
</dbReference>
<dbReference type="InterPro" id="IPR053848">
    <property type="entry name" value="IMS_HHH_1"/>
</dbReference>
<dbReference type="SUPFAM" id="SSF100879">
    <property type="entry name" value="Lesion bypass DNA polymerase (Y-family), little finger domain"/>
    <property type="match status" value="1"/>
</dbReference>
<proteinExistence type="inferred from homology"/>
<evidence type="ECO:0000256" key="11">
    <source>
        <dbReference type="ARBA" id="ARBA00022723"/>
    </source>
</evidence>
<keyword evidence="6" id="KW-0963">Cytoplasm</keyword>
<evidence type="ECO:0000256" key="16">
    <source>
        <dbReference type="ARBA" id="ARBA00049244"/>
    </source>
</evidence>
<comment type="subcellular location">
    <subcellularLocation>
        <location evidence="2">Cytoplasm</location>
    </subcellularLocation>
</comment>
<comment type="cofactor">
    <cofactor evidence="1">
        <name>Mg(2+)</name>
        <dbReference type="ChEBI" id="CHEBI:18420"/>
    </cofactor>
</comment>
<evidence type="ECO:0000256" key="4">
    <source>
        <dbReference type="ARBA" id="ARBA00012417"/>
    </source>
</evidence>
<evidence type="ECO:0000256" key="1">
    <source>
        <dbReference type="ARBA" id="ARBA00001946"/>
    </source>
</evidence>
<name>A0ABN8NWN2_9CNID</name>
<dbReference type="CDD" id="cd17719">
    <property type="entry name" value="BRCT_Rev1"/>
    <property type="match status" value="1"/>
</dbReference>
<dbReference type="PANTHER" id="PTHR45990:SF1">
    <property type="entry name" value="DNA REPAIR PROTEIN REV1"/>
    <property type="match status" value="1"/>
</dbReference>
<dbReference type="InterPro" id="IPR017961">
    <property type="entry name" value="DNA_pol_Y-fam_little_finger"/>
</dbReference>
<keyword evidence="11" id="KW-0479">Metal-binding</keyword>
<dbReference type="InterPro" id="IPR043502">
    <property type="entry name" value="DNA/RNA_pol_sf"/>
</dbReference>
<dbReference type="Gene3D" id="6.10.250.1490">
    <property type="match status" value="1"/>
</dbReference>
<feature type="region of interest" description="Disordered" evidence="17">
    <location>
        <begin position="771"/>
        <end position="814"/>
    </location>
</feature>
<feature type="compositionally biased region" description="Basic and acidic residues" evidence="17">
    <location>
        <begin position="771"/>
        <end position="793"/>
    </location>
</feature>
<dbReference type="InterPro" id="IPR038401">
    <property type="entry name" value="Rev1_C_sf"/>
</dbReference>
<evidence type="ECO:0000256" key="6">
    <source>
        <dbReference type="ARBA" id="ARBA00022490"/>
    </source>
</evidence>
<evidence type="ECO:0000256" key="10">
    <source>
        <dbReference type="ARBA" id="ARBA00022705"/>
    </source>
</evidence>
<evidence type="ECO:0000256" key="14">
    <source>
        <dbReference type="ARBA" id="ARBA00023125"/>
    </source>
</evidence>
<accession>A0ABN8NWN2</accession>
<evidence type="ECO:0000256" key="3">
    <source>
        <dbReference type="ARBA" id="ARBA00010945"/>
    </source>
</evidence>
<dbReference type="InterPro" id="IPR001126">
    <property type="entry name" value="UmuC"/>
</dbReference>
<dbReference type="Gene3D" id="1.20.58.1280">
    <property type="entry name" value="DNA repair protein Rev1, C-terminal domain"/>
    <property type="match status" value="1"/>
</dbReference>
<comment type="catalytic activity">
    <reaction evidence="16">
        <text>DNA(n) + a 2'-deoxyribonucleoside 5'-triphosphate = DNA(n+1) + diphosphate</text>
        <dbReference type="Rhea" id="RHEA:22508"/>
        <dbReference type="Rhea" id="RHEA-COMP:17339"/>
        <dbReference type="Rhea" id="RHEA-COMP:17340"/>
        <dbReference type="ChEBI" id="CHEBI:33019"/>
        <dbReference type="ChEBI" id="CHEBI:61560"/>
        <dbReference type="ChEBI" id="CHEBI:173112"/>
        <dbReference type="EC" id="2.7.7.7"/>
    </reaction>
</comment>
<dbReference type="EMBL" id="CALNXK010000036">
    <property type="protein sequence ID" value="CAH3121461.1"/>
    <property type="molecule type" value="Genomic_DNA"/>
</dbReference>
<dbReference type="Gene3D" id="1.10.150.20">
    <property type="entry name" value="5' to 3' exonuclease, C-terminal subdomain"/>
    <property type="match status" value="1"/>
</dbReference>
<evidence type="ECO:0000256" key="17">
    <source>
        <dbReference type="SAM" id="MobiDB-lite"/>
    </source>
</evidence>
<dbReference type="InterPro" id="IPR043128">
    <property type="entry name" value="Rev_trsase/Diguanyl_cyclase"/>
</dbReference>
<keyword evidence="8" id="KW-0808">Transferase</keyword>
<dbReference type="InterPro" id="IPR031991">
    <property type="entry name" value="Rev1_C"/>
</dbReference>
<feature type="region of interest" description="Disordered" evidence="17">
    <location>
        <begin position="388"/>
        <end position="409"/>
    </location>
</feature>
<dbReference type="CDD" id="cd19318">
    <property type="entry name" value="Rev1_UBM2"/>
    <property type="match status" value="2"/>
</dbReference>
<evidence type="ECO:0000259" key="19">
    <source>
        <dbReference type="PROSITE" id="PS50173"/>
    </source>
</evidence>
<dbReference type="InterPro" id="IPR025527">
    <property type="entry name" value="HUWE1/Rev1_UBM"/>
</dbReference>
<dbReference type="Gene3D" id="6.10.250.1630">
    <property type="match status" value="2"/>
</dbReference>
<dbReference type="Pfam" id="PF11799">
    <property type="entry name" value="IMS_C"/>
    <property type="match status" value="1"/>
</dbReference>
<dbReference type="Gene3D" id="3.30.1490.100">
    <property type="entry name" value="DNA polymerase, Y-family, little finger domain"/>
    <property type="match status" value="1"/>
</dbReference>
<evidence type="ECO:0000256" key="5">
    <source>
        <dbReference type="ARBA" id="ARBA00016178"/>
    </source>
</evidence>
<feature type="compositionally biased region" description="Polar residues" evidence="17">
    <location>
        <begin position="231"/>
        <end position="241"/>
    </location>
</feature>
<dbReference type="EC" id="2.7.7.7" evidence="4"/>
<gene>
    <name evidence="20" type="ORF">PLOB_00028937</name>
</gene>
<feature type="region of interest" description="Disordered" evidence="17">
    <location>
        <begin position="156"/>
        <end position="262"/>
    </location>
</feature>
<dbReference type="CDD" id="cd01701">
    <property type="entry name" value="PolY_Rev1"/>
    <property type="match status" value="1"/>
</dbReference>
<dbReference type="PROSITE" id="PS50173">
    <property type="entry name" value="UMUC"/>
    <property type="match status" value="1"/>
</dbReference>